<organism evidence="1 2">
    <name type="scientific">Planktothrix paucivesiculata PCC 9631</name>
    <dbReference type="NCBI Taxonomy" id="671071"/>
    <lineage>
        <taxon>Bacteria</taxon>
        <taxon>Bacillati</taxon>
        <taxon>Cyanobacteriota</taxon>
        <taxon>Cyanophyceae</taxon>
        <taxon>Oscillatoriophycideae</taxon>
        <taxon>Oscillatoriales</taxon>
        <taxon>Microcoleaceae</taxon>
        <taxon>Planktothrix</taxon>
    </lineage>
</organism>
<gene>
    <name evidence="1" type="ORF">PL9631_980028</name>
</gene>
<evidence type="ECO:0000313" key="2">
    <source>
        <dbReference type="Proteomes" id="UP000182190"/>
    </source>
</evidence>
<protein>
    <recommendedName>
        <fullName evidence="3">ATP-binding protein</fullName>
    </recommendedName>
</protein>
<sequence>MNKTLSNYFSLNRRYSRSINLERDLERLDALEGYILTERSVDALRRIITGMTTSEGHRAWTVTSVYGTGKSAFAHYLTALLADHKNPMRQKALEIAAETLGQSSPEYNVLSERVPSQGLFRAIAVAQREPISNTIVRALYQGADLFWSPQKRSKLSVGRKLTDFNTQVATGSTVDSREIPKLIKEILQTTSTDIFLIIDELGKNLEYAARNQGAEDLYLLQQLAELSTAEGTQVYIVGLLHQSFVDYGERLAAVQRSEWSKIQGRFEDIPFQDSPAQMMRLIGQAIDASQADAIQCAISNQTQEWIERLPNDIFLDTSPEILAFNYPLHPLAALVLPMLCVRYAQNDRSLFTFLTSAEPYSFKKFLEETTVGKDVLPTLKLARIYDYFIEAVGMGLASRSNVQRWVEIHGLITDAKHLDADTLEVLKTIGTLNLVTTTGAIRATRRLVTLALCDSPNSESFERWEKVIENLLQKGLINHRRQLDELRIWQGSDFNVDLELTAYIDKERSPLVKLLSDIRPLKPLVAQRHSYEKGTLRYFERCYLDTTTELAKLQCSDSNFDGLVGYWIDIEPPTVVPSKTADGKPLILLCAAQLDVLRVQAKEYAALKTMRKNAPELQSDGVARREVRYRLLKAEESFDDSLNRAFDVAINQNLCWVEGQPEKITHVTDFNAKLSEVCDRVYFESPILWNELINRRELTAQGAKARRELIEAMLLHPEKERLSLEGYGPEVSIYYSLLAETGIHQLVDGEWGFYPPLDTSKIWTLWQAIEAFCLEAKEKPQTVAQLYKLLSAPPYGVKQGAIPVILAAVLLYHVDDIGVYKDGTFVPVLGPEHFELLVKYPERYAVKYFEVVGLRSQVFRELEAILRQPDARKQGKLRNATLLSVVTPLYQFASKLPVYTRQTKRLSTQAQAVLKALQQTIEPDELLFKELPQAFNLPPIGTEEAEDETIAKSLRTQLVQVLRDIHTAYDRLLNDCQNLLYEAFAVRSEETKLREDLRVRANYISGRCVESILNRFTRAATDTTAPDQQWLEALLMIVADKPAESWKDEDFTSFELKLSDIARRFKNLEALQKESATRGEGFEARRITVTRPDGQETHRMVWVENETTDQLENLVNEVLQNPLLINNPQLQQAFIATFTEKVFGVTSEENVTKIHNSRQAKKVKPNLNQA</sequence>
<dbReference type="Proteomes" id="UP000182190">
    <property type="component" value="Unassembled WGS sequence"/>
</dbReference>
<evidence type="ECO:0008006" key="3">
    <source>
        <dbReference type="Google" id="ProtNLM"/>
    </source>
</evidence>
<proteinExistence type="predicted"/>
<reference evidence="1" key="1">
    <citation type="submission" date="2019-10" db="EMBL/GenBank/DDBJ databases">
        <authorList>
            <consortium name="Genoscope - CEA"/>
            <person name="William W."/>
        </authorList>
    </citation>
    <scope>NUCLEOTIDE SEQUENCE [LARGE SCALE GENOMIC DNA]</scope>
    <source>
        <strain evidence="1">BBR_PRJEB10994</strain>
    </source>
</reference>
<name>A0A7Z9BZY6_9CYAN</name>
<keyword evidence="2" id="KW-1185">Reference proteome</keyword>
<accession>A0A7Z9BZY6</accession>
<dbReference type="RefSeq" id="WP_083622957.1">
    <property type="nucleotide sequence ID" value="NZ_LR735023.1"/>
</dbReference>
<comment type="caution">
    <text evidence="1">The sequence shown here is derived from an EMBL/GenBank/DDBJ whole genome shotgun (WGS) entry which is preliminary data.</text>
</comment>
<dbReference type="EMBL" id="CZCS02000243">
    <property type="protein sequence ID" value="VXD25935.1"/>
    <property type="molecule type" value="Genomic_DNA"/>
</dbReference>
<evidence type="ECO:0000313" key="1">
    <source>
        <dbReference type="EMBL" id="VXD25935.1"/>
    </source>
</evidence>
<dbReference type="AlphaFoldDB" id="A0A7Z9BZY6"/>
<dbReference type="OrthoDB" id="856045at2"/>